<gene>
    <name evidence="3" type="ORF">DFR58_1038</name>
</gene>
<protein>
    <submittedName>
        <fullName evidence="3">Amidohydrolase family protein</fullName>
    </submittedName>
</protein>
<reference evidence="3 4" key="1">
    <citation type="submission" date="2018-07" db="EMBL/GenBank/DDBJ databases">
        <title>Genomic Encyclopedia of Type Strains, Phase IV (KMG-IV): sequencing the most valuable type-strain genomes for metagenomic binning, comparative biology and taxonomic classification.</title>
        <authorList>
            <person name="Goeker M."/>
        </authorList>
    </citation>
    <scope>NUCLEOTIDE SEQUENCE [LARGE SCALE GENOMIC DNA]</scope>
    <source>
        <strain evidence="3 4">DSM 27016</strain>
    </source>
</reference>
<keyword evidence="3" id="KW-0378">Hydrolase</keyword>
<dbReference type="AlphaFoldDB" id="A0A369BHW0"/>
<dbReference type="RefSeq" id="WP_114296343.1">
    <property type="nucleotide sequence ID" value="NZ_QPJT01000003.1"/>
</dbReference>
<dbReference type="Proteomes" id="UP000253034">
    <property type="component" value="Unassembled WGS sequence"/>
</dbReference>
<name>A0A369BHW0_9FIRM</name>
<feature type="domain" description="Amidohydrolase-related" evidence="2">
    <location>
        <begin position="226"/>
        <end position="369"/>
    </location>
</feature>
<dbReference type="InterPro" id="IPR032466">
    <property type="entry name" value="Metal_Hydrolase"/>
</dbReference>
<proteinExistence type="predicted"/>
<accession>A0A369BHW0</accession>
<dbReference type="Pfam" id="PF04909">
    <property type="entry name" value="Amidohydro_2"/>
    <property type="match status" value="1"/>
</dbReference>
<keyword evidence="4" id="KW-1185">Reference proteome</keyword>
<dbReference type="GO" id="GO:0016787">
    <property type="term" value="F:hydrolase activity"/>
    <property type="evidence" value="ECO:0007669"/>
    <property type="project" value="UniProtKB-KW"/>
</dbReference>
<evidence type="ECO:0000259" key="2">
    <source>
        <dbReference type="Pfam" id="PF04909"/>
    </source>
</evidence>
<sequence length="400" mass="45959">MNTSKRFDVHCHLFNLDYVFQEAQPMAIYYLFTSVFGEANSKTSQGRIEDIWHYLKKVFDALVVLKGDPATQYYHIQQSFKEVFSKDETICVAPLMMDIFYMFDGILNSRHCAEESPDCLNISKEEAADIILGKVKAYISGMSGKLPEAQINSYINSLENADNLNSEAEKYDFGLAFMSPGYLAQFLALNAMKLLYPKTLFPFLAFDPRRPGIMSLVNNYTGKGKPFSGIKLYTRLGYHPDNKDMKPLYDYCQKNGVPIIVHTSNGGFPPWDDWKYGDYVNPAQWKNVLKDYPDLIIDFAHFGVGGEGWQDTIISLMKTYKNVYADISCYTDTKSLLEAKSYWDNEEIVKERLMFGTDYVMTELNVELNKYFQNFLNIFGNKDMDTLMLTNPNKFLKNGD</sequence>
<dbReference type="GO" id="GO:0016831">
    <property type="term" value="F:carboxy-lyase activity"/>
    <property type="evidence" value="ECO:0007669"/>
    <property type="project" value="InterPro"/>
</dbReference>
<comment type="caution">
    <text evidence="3">The sequence shown here is derived from an EMBL/GenBank/DDBJ whole genome shotgun (WGS) entry which is preliminary data.</text>
</comment>
<dbReference type="InterPro" id="IPR006680">
    <property type="entry name" value="Amidohydro-rel"/>
</dbReference>
<dbReference type="PANTHER" id="PTHR21240">
    <property type="entry name" value="2-AMINO-3-CARBOXYLMUCONATE-6-SEMIALDEHYDE DECARBOXYLASE"/>
    <property type="match status" value="1"/>
</dbReference>
<dbReference type="InterPro" id="IPR032465">
    <property type="entry name" value="ACMSD"/>
</dbReference>
<dbReference type="Gene3D" id="3.20.20.140">
    <property type="entry name" value="Metal-dependent hydrolases"/>
    <property type="match status" value="1"/>
</dbReference>
<dbReference type="EMBL" id="QPJT01000003">
    <property type="protein sequence ID" value="RCX19264.1"/>
    <property type="molecule type" value="Genomic_DNA"/>
</dbReference>
<keyword evidence="1" id="KW-0456">Lyase</keyword>
<dbReference type="OrthoDB" id="9771932at2"/>
<evidence type="ECO:0000256" key="1">
    <source>
        <dbReference type="ARBA" id="ARBA00023239"/>
    </source>
</evidence>
<organism evidence="3 4">
    <name type="scientific">Anaerobacterium chartisolvens</name>
    <dbReference type="NCBI Taxonomy" id="1297424"/>
    <lineage>
        <taxon>Bacteria</taxon>
        <taxon>Bacillati</taxon>
        <taxon>Bacillota</taxon>
        <taxon>Clostridia</taxon>
        <taxon>Eubacteriales</taxon>
        <taxon>Oscillospiraceae</taxon>
        <taxon>Anaerobacterium</taxon>
    </lineage>
</organism>
<evidence type="ECO:0000313" key="4">
    <source>
        <dbReference type="Proteomes" id="UP000253034"/>
    </source>
</evidence>
<dbReference type="PANTHER" id="PTHR21240:SF19">
    <property type="entry name" value="CATALYTIC_ HYDROLASE"/>
    <property type="match status" value="1"/>
</dbReference>
<evidence type="ECO:0000313" key="3">
    <source>
        <dbReference type="EMBL" id="RCX19264.1"/>
    </source>
</evidence>
<dbReference type="SUPFAM" id="SSF51556">
    <property type="entry name" value="Metallo-dependent hydrolases"/>
    <property type="match status" value="1"/>
</dbReference>